<dbReference type="RefSeq" id="WP_345531458.1">
    <property type="nucleotide sequence ID" value="NZ_BAABLD010000002.1"/>
</dbReference>
<accession>A0ABP9QD88</accession>
<gene>
    <name evidence="4" type="ORF">GCM10025770_07080</name>
</gene>
<reference evidence="5" key="1">
    <citation type="journal article" date="2019" name="Int. J. Syst. Evol. Microbiol.">
        <title>The Global Catalogue of Microorganisms (GCM) 10K type strain sequencing project: providing services to taxonomists for standard genome sequencing and annotation.</title>
        <authorList>
            <consortium name="The Broad Institute Genomics Platform"/>
            <consortium name="The Broad Institute Genome Sequencing Center for Infectious Disease"/>
            <person name="Wu L."/>
            <person name="Ma J."/>
        </authorList>
    </citation>
    <scope>NUCLEOTIDE SEQUENCE [LARGE SCALE GENOMIC DNA]</scope>
    <source>
        <strain evidence="5">JCM 18715</strain>
    </source>
</reference>
<keyword evidence="2" id="KW-0597">Phosphoprotein</keyword>
<keyword evidence="5" id="KW-1185">Reference proteome</keyword>
<feature type="domain" description="Response regulatory" evidence="3">
    <location>
        <begin position="7"/>
        <end position="121"/>
    </location>
</feature>
<feature type="modified residue" description="4-aspartylphosphate" evidence="2">
    <location>
        <position position="55"/>
    </location>
</feature>
<sequence length="376" mass="41603">MSNARSAVFVLEQDADIRGEVCRELAKVSSDVRGFAKGDELMAALQDHPAVCLLDLEAPGRGGLEICRALRARGDDAAHVILTSTDDNIQMRLTAFDVGCNDYCVKPLIPEEIVSKVDDILKAHEQMAALSSQLQYATTTAFGAMNSLAEMGTVMKFMRDVFACHTVEAVARAIVEACNQYDLRSLVSCKLNDNIIMLNEHGSASPLESSLLEHASQNDRITQFSGRLSITYPLATMLITNWPHSDEERAGRLRDHLAFVVESANIRLGVLQHDARRLEKTEMILSAVNGLMRMVDYLRERQQVQRESAMRMVADQGEAIARSFYSMGLSDAQEAKILNLVSGCGTEICKQMASFGLEQERMLEGIIETMHRLADD</sequence>
<dbReference type="PANTHER" id="PTHR48111:SF56">
    <property type="entry name" value="TETRATHIONATE RESPONSE REGULATORY PROTEIN TTRR"/>
    <property type="match status" value="1"/>
</dbReference>
<dbReference type="Proteomes" id="UP001500547">
    <property type="component" value="Unassembled WGS sequence"/>
</dbReference>
<evidence type="ECO:0000313" key="5">
    <source>
        <dbReference type="Proteomes" id="UP001500547"/>
    </source>
</evidence>
<dbReference type="SUPFAM" id="SSF52172">
    <property type="entry name" value="CheY-like"/>
    <property type="match status" value="1"/>
</dbReference>
<dbReference type="Gene3D" id="3.40.50.2300">
    <property type="match status" value="1"/>
</dbReference>
<protein>
    <recommendedName>
        <fullName evidence="3">Response regulatory domain-containing protein</fullName>
    </recommendedName>
</protein>
<keyword evidence="1" id="KW-0238">DNA-binding</keyword>
<organism evidence="4 5">
    <name type="scientific">Viridibacterium curvum</name>
    <dbReference type="NCBI Taxonomy" id="1101404"/>
    <lineage>
        <taxon>Bacteria</taxon>
        <taxon>Pseudomonadati</taxon>
        <taxon>Pseudomonadota</taxon>
        <taxon>Betaproteobacteria</taxon>
        <taxon>Rhodocyclales</taxon>
        <taxon>Rhodocyclaceae</taxon>
        <taxon>Viridibacterium</taxon>
    </lineage>
</organism>
<dbReference type="InterPro" id="IPR001789">
    <property type="entry name" value="Sig_transdc_resp-reg_receiver"/>
</dbReference>
<proteinExistence type="predicted"/>
<dbReference type="PROSITE" id="PS50110">
    <property type="entry name" value="RESPONSE_REGULATORY"/>
    <property type="match status" value="1"/>
</dbReference>
<comment type="caution">
    <text evidence="4">The sequence shown here is derived from an EMBL/GenBank/DDBJ whole genome shotgun (WGS) entry which is preliminary data.</text>
</comment>
<dbReference type="InterPro" id="IPR011006">
    <property type="entry name" value="CheY-like_superfamily"/>
</dbReference>
<evidence type="ECO:0000256" key="1">
    <source>
        <dbReference type="ARBA" id="ARBA00023125"/>
    </source>
</evidence>
<dbReference type="SMART" id="SM00448">
    <property type="entry name" value="REC"/>
    <property type="match status" value="1"/>
</dbReference>
<name>A0ABP9QD88_9RHOO</name>
<evidence type="ECO:0000313" key="4">
    <source>
        <dbReference type="EMBL" id="GAA5159959.1"/>
    </source>
</evidence>
<dbReference type="PANTHER" id="PTHR48111">
    <property type="entry name" value="REGULATOR OF RPOS"/>
    <property type="match status" value="1"/>
</dbReference>
<evidence type="ECO:0000259" key="3">
    <source>
        <dbReference type="PROSITE" id="PS50110"/>
    </source>
</evidence>
<dbReference type="InterPro" id="IPR039420">
    <property type="entry name" value="WalR-like"/>
</dbReference>
<dbReference type="Pfam" id="PF00072">
    <property type="entry name" value="Response_reg"/>
    <property type="match status" value="1"/>
</dbReference>
<evidence type="ECO:0000256" key="2">
    <source>
        <dbReference type="PROSITE-ProRule" id="PRU00169"/>
    </source>
</evidence>
<dbReference type="EMBL" id="BAABLD010000002">
    <property type="protein sequence ID" value="GAA5159959.1"/>
    <property type="molecule type" value="Genomic_DNA"/>
</dbReference>